<accession>A0ABT0UNX5</accession>
<reference evidence="2" key="1">
    <citation type="submission" date="2022-06" db="EMBL/GenBank/DDBJ databases">
        <title>Genome public.</title>
        <authorList>
            <person name="Sun Q."/>
        </authorList>
    </citation>
    <scope>NUCLEOTIDE SEQUENCE</scope>
    <source>
        <strain evidence="2">CWNU-1</strain>
    </source>
</reference>
<dbReference type="EMBL" id="JAMQAW010000024">
    <property type="protein sequence ID" value="MCM2390313.1"/>
    <property type="molecule type" value="Genomic_DNA"/>
</dbReference>
<comment type="caution">
    <text evidence="2">The sequence shown here is derived from an EMBL/GenBank/DDBJ whole genome shotgun (WGS) entry which is preliminary data.</text>
</comment>
<feature type="transmembrane region" description="Helical" evidence="1">
    <location>
        <begin position="26"/>
        <end position="44"/>
    </location>
</feature>
<keyword evidence="1" id="KW-0812">Transmembrane</keyword>
<protein>
    <submittedName>
        <fullName evidence="2">Uncharacterized protein</fullName>
    </submittedName>
</protein>
<keyword evidence="1" id="KW-1133">Transmembrane helix</keyword>
<evidence type="ECO:0000313" key="2">
    <source>
        <dbReference type="EMBL" id="MCM2390313.1"/>
    </source>
</evidence>
<evidence type="ECO:0000313" key="3">
    <source>
        <dbReference type="Proteomes" id="UP001431429"/>
    </source>
</evidence>
<feature type="transmembrane region" description="Helical" evidence="1">
    <location>
        <begin position="65"/>
        <end position="83"/>
    </location>
</feature>
<evidence type="ECO:0000256" key="1">
    <source>
        <dbReference type="SAM" id="Phobius"/>
    </source>
</evidence>
<gene>
    <name evidence="2" type="ORF">NBG84_18785</name>
</gene>
<keyword evidence="1" id="KW-0472">Membrane</keyword>
<sequence>MAFTVAAVLAARQVVSTDHGGLDAWGTVAVGLGVLLWVGFIWAAHRRIGVLGSSAHPSSLPTRMALTAAGCTMLLAVFALSMFF</sequence>
<proteinExistence type="predicted"/>
<organism evidence="2 3">
    <name type="scientific">Streptomyces albipurpureus</name>
    <dbReference type="NCBI Taxonomy" id="2897419"/>
    <lineage>
        <taxon>Bacteria</taxon>
        <taxon>Bacillati</taxon>
        <taxon>Actinomycetota</taxon>
        <taxon>Actinomycetes</taxon>
        <taxon>Kitasatosporales</taxon>
        <taxon>Streptomycetaceae</taxon>
        <taxon>Streptomyces</taxon>
    </lineage>
</organism>
<keyword evidence="3" id="KW-1185">Reference proteome</keyword>
<name>A0ABT0UNX5_9ACTN</name>
<dbReference type="Proteomes" id="UP001431429">
    <property type="component" value="Unassembled WGS sequence"/>
</dbReference>